<protein>
    <submittedName>
        <fullName evidence="2">DUF4136 domain-containing protein</fullName>
    </submittedName>
</protein>
<proteinExistence type="predicted"/>
<evidence type="ECO:0000259" key="1">
    <source>
        <dbReference type="Pfam" id="PF13590"/>
    </source>
</evidence>
<accession>A0AA49JHR8</accession>
<gene>
    <name evidence="2" type="ORF">K4G66_12535</name>
</gene>
<dbReference type="EMBL" id="CP120682">
    <property type="protein sequence ID" value="WKN39519.1"/>
    <property type="molecule type" value="Genomic_DNA"/>
</dbReference>
<reference evidence="2" key="2">
    <citation type="journal article" date="2024" name="Antonie Van Leeuwenhoek">
        <title>Roseihalotalea indica gen. nov., sp. nov., a halophilic Bacteroidetes from mesopelagic Southwest Indian Ocean with higher carbohydrate metabolic potential.</title>
        <authorList>
            <person name="Chen B."/>
            <person name="Zhang M."/>
            <person name="Lin D."/>
            <person name="Ye J."/>
            <person name="Tang K."/>
        </authorList>
    </citation>
    <scope>NUCLEOTIDE SEQUENCE</scope>
    <source>
        <strain evidence="2">TK19036</strain>
    </source>
</reference>
<sequence>MTYRYIFFLIILSSIILACSPIKILSEAPEAQEVNHFKTFAFMQVDEKQMDQASLVLYDEIRKSITAQLRQKAYQIDTENPELLIAFNILTDEQRKEVTKSADPYGAYGRMWPYNPYYRGWYPTNQYRYKEIQIQKTGTMIIDMFDNQKQALVWRGLGIGPVNNPEERFETAYKMVDKIFKAFPESVGGSVSVSK</sequence>
<feature type="domain" description="DUF4136" evidence="1">
    <location>
        <begin position="33"/>
        <end position="184"/>
    </location>
</feature>
<dbReference type="Gene3D" id="3.30.160.670">
    <property type="match status" value="1"/>
</dbReference>
<reference evidence="2" key="1">
    <citation type="journal article" date="2023" name="Comput. Struct. Biotechnol. J.">
        <title>Discovery of a novel marine Bacteroidetes with a rich repertoire of carbohydrate-active enzymes.</title>
        <authorList>
            <person name="Chen B."/>
            <person name="Liu G."/>
            <person name="Chen Q."/>
            <person name="Wang H."/>
            <person name="Liu L."/>
            <person name="Tang K."/>
        </authorList>
    </citation>
    <scope>NUCLEOTIDE SEQUENCE</scope>
    <source>
        <strain evidence="2">TK19036</strain>
    </source>
</reference>
<name>A0AA49JHR8_9BACT</name>
<dbReference type="Pfam" id="PF13590">
    <property type="entry name" value="DUF4136"/>
    <property type="match status" value="1"/>
</dbReference>
<dbReference type="AlphaFoldDB" id="A0AA49JHR8"/>
<dbReference type="InterPro" id="IPR025411">
    <property type="entry name" value="DUF4136"/>
</dbReference>
<evidence type="ECO:0000313" key="2">
    <source>
        <dbReference type="EMBL" id="WKN39519.1"/>
    </source>
</evidence>
<dbReference type="PROSITE" id="PS51257">
    <property type="entry name" value="PROKAR_LIPOPROTEIN"/>
    <property type="match status" value="1"/>
</dbReference>
<organism evidence="2">
    <name type="scientific">Roseihalotalea indica</name>
    <dbReference type="NCBI Taxonomy" id="2867963"/>
    <lineage>
        <taxon>Bacteria</taxon>
        <taxon>Pseudomonadati</taxon>
        <taxon>Bacteroidota</taxon>
        <taxon>Cytophagia</taxon>
        <taxon>Cytophagales</taxon>
        <taxon>Catalimonadaceae</taxon>
        <taxon>Roseihalotalea</taxon>
    </lineage>
</organism>